<dbReference type="InterPro" id="IPR001117">
    <property type="entry name" value="Cu-oxidase_2nd"/>
</dbReference>
<evidence type="ECO:0000259" key="8">
    <source>
        <dbReference type="Pfam" id="PF07732"/>
    </source>
</evidence>
<dbReference type="CDD" id="cd13884">
    <property type="entry name" value="CuRO_2_tcLCC_insect_like"/>
    <property type="match status" value="2"/>
</dbReference>
<comment type="caution">
    <text evidence="9">The sequence shown here is derived from an EMBL/GenBank/DDBJ whole genome shotgun (WGS) entry which is preliminary data.</text>
</comment>
<feature type="domain" description="Plastocyanin-like" evidence="8">
    <location>
        <begin position="94"/>
        <end position="205"/>
    </location>
</feature>
<keyword evidence="5" id="KW-0732">Signal</keyword>
<evidence type="ECO:0000256" key="2">
    <source>
        <dbReference type="ARBA" id="ARBA00022723"/>
    </source>
</evidence>
<dbReference type="Pfam" id="PF00394">
    <property type="entry name" value="Cu-oxidase"/>
    <property type="match status" value="2"/>
</dbReference>
<dbReference type="Gene3D" id="2.60.40.420">
    <property type="entry name" value="Cupredoxins - blue copper proteins"/>
    <property type="match status" value="6"/>
</dbReference>
<evidence type="ECO:0000259" key="7">
    <source>
        <dbReference type="Pfam" id="PF07731"/>
    </source>
</evidence>
<reference evidence="9 10" key="1">
    <citation type="submission" date="2022-12" db="EMBL/GenBank/DDBJ databases">
        <title>Chromosome-level genome of Tegillarca granosa.</title>
        <authorList>
            <person name="Kim J."/>
        </authorList>
    </citation>
    <scope>NUCLEOTIDE SEQUENCE [LARGE SCALE GENOMIC DNA]</scope>
    <source>
        <strain evidence="9">Teg-2019</strain>
        <tissue evidence="9">Adductor muscle</tissue>
    </source>
</reference>
<dbReference type="Proteomes" id="UP001217089">
    <property type="component" value="Unassembled WGS sequence"/>
</dbReference>
<proteinExistence type="inferred from homology"/>
<name>A0ABQ9EAU8_TEGGR</name>
<dbReference type="SUPFAM" id="SSF49503">
    <property type="entry name" value="Cupredoxins"/>
    <property type="match status" value="6"/>
</dbReference>
<keyword evidence="10" id="KW-1185">Reference proteome</keyword>
<evidence type="ECO:0000313" key="10">
    <source>
        <dbReference type="Proteomes" id="UP001217089"/>
    </source>
</evidence>
<feature type="signal peptide" evidence="5">
    <location>
        <begin position="1"/>
        <end position="17"/>
    </location>
</feature>
<dbReference type="InterPro" id="IPR011707">
    <property type="entry name" value="Cu-oxidase-like_N"/>
</dbReference>
<organism evidence="9 10">
    <name type="scientific">Tegillarca granosa</name>
    <name type="common">Malaysian cockle</name>
    <name type="synonym">Anadara granosa</name>
    <dbReference type="NCBI Taxonomy" id="220873"/>
    <lineage>
        <taxon>Eukaryota</taxon>
        <taxon>Metazoa</taxon>
        <taxon>Spiralia</taxon>
        <taxon>Lophotrochozoa</taxon>
        <taxon>Mollusca</taxon>
        <taxon>Bivalvia</taxon>
        <taxon>Autobranchia</taxon>
        <taxon>Pteriomorphia</taxon>
        <taxon>Arcoida</taxon>
        <taxon>Arcoidea</taxon>
        <taxon>Arcidae</taxon>
        <taxon>Tegillarca</taxon>
    </lineage>
</organism>
<keyword evidence="4" id="KW-0186">Copper</keyword>
<dbReference type="Pfam" id="PF07732">
    <property type="entry name" value="Cu-oxidase_3"/>
    <property type="match status" value="2"/>
</dbReference>
<dbReference type="Pfam" id="PF07731">
    <property type="entry name" value="Cu-oxidase_2"/>
    <property type="match status" value="2"/>
</dbReference>
<evidence type="ECO:0000256" key="5">
    <source>
        <dbReference type="SAM" id="SignalP"/>
    </source>
</evidence>
<keyword evidence="3" id="KW-0560">Oxidoreductase</keyword>
<dbReference type="CDD" id="cd13858">
    <property type="entry name" value="CuRO_1_tcLCC2_insect_like"/>
    <property type="match status" value="2"/>
</dbReference>
<feature type="domain" description="Plastocyanin-like" evidence="7">
    <location>
        <begin position="486"/>
        <end position="631"/>
    </location>
</feature>
<evidence type="ECO:0000256" key="3">
    <source>
        <dbReference type="ARBA" id="ARBA00023002"/>
    </source>
</evidence>
<dbReference type="InterPro" id="IPR008972">
    <property type="entry name" value="Cupredoxin"/>
</dbReference>
<accession>A0ABQ9EAU8</accession>
<dbReference type="InterPro" id="IPR033138">
    <property type="entry name" value="Cu_oxidase_CS"/>
</dbReference>
<dbReference type="InterPro" id="IPR002355">
    <property type="entry name" value="Cu_oxidase_Cu_BS"/>
</dbReference>
<dbReference type="InterPro" id="IPR045087">
    <property type="entry name" value="Cu-oxidase_fam"/>
</dbReference>
<feature type="domain" description="Plastocyanin-like" evidence="8">
    <location>
        <begin position="671"/>
        <end position="782"/>
    </location>
</feature>
<dbReference type="PROSITE" id="PS00080">
    <property type="entry name" value="MULTICOPPER_OXIDASE2"/>
    <property type="match status" value="2"/>
</dbReference>
<gene>
    <name evidence="9" type="ORF">KUTeg_018862</name>
</gene>
<evidence type="ECO:0000313" key="9">
    <source>
        <dbReference type="EMBL" id="KAJ8302466.1"/>
    </source>
</evidence>
<feature type="domain" description="Plastocyanin-like" evidence="6">
    <location>
        <begin position="792"/>
        <end position="946"/>
    </location>
</feature>
<sequence>MKLLLLFMTQMLIFTNGQEPKWSWDPFQTVCKPGTCMKDSKTCDCILIVEHRLTMMIDRTSFTDQGSRVFPRGGKLYEYRNNLEPTDQKKNSIISADGNGSRIVIAVNKQFPGPTITAYEDQKLNIQVINRMHTDSTTIHWHGMHQKDTPWSDGVAFVSQCPILPGQNYTYTFKAAPHGTSFNHAHIGDQRSMGLYGALIIYPKENTAIPQTDGEHVMLIQDWNHDDDAETLYLKMINGVFDNNGNARQQTKSIDGSSFSRFHMHSGIINGKGRFYRDSRNHNEAPLEVFEVEEGTSYRFRVISAATLYPFRVFVEGHKNLTILASDGFDINVQTVESFIIHPGERYDFRLETKSNPEKGVYMIVAESLEVDLVNEVHIAEALLWYNNQNFMYPGKLTTNSCTKDDECTTFNCPYLYYPKDQYRKCLTYNDAKTIDPSSNFNDEMKGKVKELFFNFDFQGKMFLPPTVFILGQSEDVSTKCGDNCGSDKICECTYSVTLEKDQVYQFVLSNVGKGRGWSHPVHLHGHSFYVLKMGFGIYNESSGLLIDQTRYINCNDKKSFCNEEKWYDPYWNDGNYPTLNLDKPPQKDTIVVPSGGYVVIRFKADNPGAWFFHCHIDLHNTNGMGMVVLTMMIDRTSLTGQGSRVYARGGKLYEYRNNLTATDQKENSIISADGNGSRIVIAVNKQFPGPTITAHEDQKLIIQVVNRMHTDSTTIHWHGMHQKDTPWSDGVAFISQCPILPGQNYTYTFKAAPHGTSFYHAHIGDQRSMGLYGALIIYPKENTGILQTDDEHVLLIQDWNHYDDAETLYLKMINGVFDNNGNARQPTKSIDGSSFSRFHMHSGIINGKGRFYRDSRNHNEAPLEVFEVEEGTTYRFRVISAATLYPFRVFVEGHKKITILASDGFEINVKTVDSFIIHPGERYDFRLETKSNPEKGVYMIVAESLEVDLVNEVHIAEALLWYNDLAFTYPGELYKTNSCTKNRECTTFNCPYLYYPKDQYRKCLTYNDAKTKDPSSNFNDEMKGKVKELFFNFAFPGENGNTPGSVNGRQFLPPPVSLLAQSEDVSTKCGDNCGSDKICECTYSVTLEKDQVYQFVLSNVGKGRGWSHPVHLHGHSFYVLKMGFGIYNESSGLLIDQTRDINCNDKKSFCNEEKWYDPFWNDGNYPTLNLDKPPQKDTIVVPSGGYVVIRFKADNPGAWFFHCHIDLHNTNGMGMVVLEGNYKGITLPKNFPRCSNFKGMLSFFIKD</sequence>
<evidence type="ECO:0000256" key="1">
    <source>
        <dbReference type="ARBA" id="ARBA00010609"/>
    </source>
</evidence>
<feature type="chain" id="PRO_5045239377" description="L-ascorbate oxidase" evidence="5">
    <location>
        <begin position="18"/>
        <end position="1248"/>
    </location>
</feature>
<evidence type="ECO:0000259" key="6">
    <source>
        <dbReference type="Pfam" id="PF00394"/>
    </source>
</evidence>
<comment type="similarity">
    <text evidence="1">Belongs to the multicopper oxidase family.</text>
</comment>
<evidence type="ECO:0000256" key="4">
    <source>
        <dbReference type="ARBA" id="ARBA00023008"/>
    </source>
</evidence>
<evidence type="ECO:0008006" key="11">
    <source>
        <dbReference type="Google" id="ProtNLM"/>
    </source>
</evidence>
<dbReference type="CDD" id="cd13905">
    <property type="entry name" value="CuRO_3_tcLLC2_insect_like"/>
    <property type="match status" value="2"/>
</dbReference>
<dbReference type="PANTHER" id="PTHR11709">
    <property type="entry name" value="MULTI-COPPER OXIDASE"/>
    <property type="match status" value="1"/>
</dbReference>
<feature type="domain" description="Plastocyanin-like" evidence="7">
    <location>
        <begin position="1071"/>
        <end position="1221"/>
    </location>
</feature>
<protein>
    <recommendedName>
        <fullName evidence="11">L-ascorbate oxidase</fullName>
    </recommendedName>
</protein>
<keyword evidence="2" id="KW-0479">Metal-binding</keyword>
<dbReference type="PROSITE" id="PS00079">
    <property type="entry name" value="MULTICOPPER_OXIDASE1"/>
    <property type="match status" value="2"/>
</dbReference>
<dbReference type="PANTHER" id="PTHR11709:SF394">
    <property type="entry name" value="FI03373P-RELATED"/>
    <property type="match status" value="1"/>
</dbReference>
<dbReference type="EMBL" id="JARBDR010000917">
    <property type="protein sequence ID" value="KAJ8302466.1"/>
    <property type="molecule type" value="Genomic_DNA"/>
</dbReference>
<dbReference type="InterPro" id="IPR011706">
    <property type="entry name" value="Cu-oxidase_C"/>
</dbReference>
<feature type="domain" description="Plastocyanin-like" evidence="6">
    <location>
        <begin position="216"/>
        <end position="370"/>
    </location>
</feature>